<gene>
    <name evidence="1" type="ORF">N7509_005539</name>
</gene>
<dbReference type="AlphaFoldDB" id="A0A9X0BA47"/>
<evidence type="ECO:0000313" key="2">
    <source>
        <dbReference type="Proteomes" id="UP001147747"/>
    </source>
</evidence>
<dbReference type="Proteomes" id="UP001147747">
    <property type="component" value="Unassembled WGS sequence"/>
</dbReference>
<dbReference type="RefSeq" id="XP_056489478.1">
    <property type="nucleotide sequence ID" value="XM_056630176.1"/>
</dbReference>
<comment type="caution">
    <text evidence="1">The sequence shown here is derived from an EMBL/GenBank/DDBJ whole genome shotgun (WGS) entry which is preliminary data.</text>
</comment>
<dbReference type="GeneID" id="81369156"/>
<reference evidence="1" key="1">
    <citation type="submission" date="2022-12" db="EMBL/GenBank/DDBJ databases">
        <authorList>
            <person name="Petersen C."/>
        </authorList>
    </citation>
    <scope>NUCLEOTIDE SEQUENCE</scope>
    <source>
        <strain evidence="1">IBT 29677</strain>
    </source>
</reference>
<name>A0A9X0BA47_9EURO</name>
<dbReference type="EMBL" id="JAPZBU010000006">
    <property type="protein sequence ID" value="KAJ5397426.1"/>
    <property type="molecule type" value="Genomic_DNA"/>
</dbReference>
<protein>
    <submittedName>
        <fullName evidence="1">Uncharacterized protein</fullName>
    </submittedName>
</protein>
<sequence length="60" mass="6506">MAANGDRQGSTEWISSFLHTRVVSWPDFPVLAPVFGSVACRDQASVSRFCRTQGVIPAVP</sequence>
<reference evidence="1" key="2">
    <citation type="journal article" date="2023" name="IMA Fungus">
        <title>Comparative genomic study of the Penicillium genus elucidates a diverse pangenome and 15 lateral gene transfer events.</title>
        <authorList>
            <person name="Petersen C."/>
            <person name="Sorensen T."/>
            <person name="Nielsen M.R."/>
            <person name="Sondergaard T.E."/>
            <person name="Sorensen J.L."/>
            <person name="Fitzpatrick D.A."/>
            <person name="Frisvad J.C."/>
            <person name="Nielsen K.L."/>
        </authorList>
    </citation>
    <scope>NUCLEOTIDE SEQUENCE</scope>
    <source>
        <strain evidence="1">IBT 29677</strain>
    </source>
</reference>
<organism evidence="1 2">
    <name type="scientific">Penicillium cosmopolitanum</name>
    <dbReference type="NCBI Taxonomy" id="1131564"/>
    <lineage>
        <taxon>Eukaryota</taxon>
        <taxon>Fungi</taxon>
        <taxon>Dikarya</taxon>
        <taxon>Ascomycota</taxon>
        <taxon>Pezizomycotina</taxon>
        <taxon>Eurotiomycetes</taxon>
        <taxon>Eurotiomycetidae</taxon>
        <taxon>Eurotiales</taxon>
        <taxon>Aspergillaceae</taxon>
        <taxon>Penicillium</taxon>
    </lineage>
</organism>
<accession>A0A9X0BA47</accession>
<evidence type="ECO:0000313" key="1">
    <source>
        <dbReference type="EMBL" id="KAJ5397426.1"/>
    </source>
</evidence>
<keyword evidence="2" id="KW-1185">Reference proteome</keyword>
<proteinExistence type="predicted"/>